<dbReference type="Proteomes" id="UP000077069">
    <property type="component" value="Unassembled WGS sequence"/>
</dbReference>
<dbReference type="GO" id="GO:0004074">
    <property type="term" value="F:biliverdin reductase [NAD(P)H] activity"/>
    <property type="evidence" value="ECO:0007669"/>
    <property type="project" value="TreeGrafter"/>
</dbReference>
<dbReference type="GO" id="GO:0042602">
    <property type="term" value="F:riboflavin reductase (NADPH) activity"/>
    <property type="evidence" value="ECO:0007669"/>
    <property type="project" value="TreeGrafter"/>
</dbReference>
<dbReference type="AlphaFoldDB" id="A0A177CVN1"/>
<sequence length="240" mass="26339">MVDTFLSLLTLPFYPTSFTPISTMPRHILVFGGTSPAGIDFSLAALRDGHTLTLYVRNASKLPPEIRENATIHTGQLNDAAAVEKAVASGAKTCVSFLGPVMSDLKRGSTPITNGYATILPLLEKHAYERTLFISTASYRAPHDRFSLAYSFMIWGVYLFARAAYEEINAMTRLMVALPSEMNWTVFRVPMLKSGEARAVKAGMVGEVGVMLDRKGLAEWVLREMEEGKWVGRCVAVANA</sequence>
<evidence type="ECO:0000256" key="1">
    <source>
        <dbReference type="ARBA" id="ARBA00038376"/>
    </source>
</evidence>
<proteinExistence type="inferred from homology"/>
<dbReference type="InParanoid" id="A0A177CVN1"/>
<accession>A0A177CVN1</accession>
<dbReference type="InterPro" id="IPR036291">
    <property type="entry name" value="NAD(P)-bd_dom_sf"/>
</dbReference>
<dbReference type="EMBL" id="KV441548">
    <property type="protein sequence ID" value="OAG11583.1"/>
    <property type="molecule type" value="Genomic_DNA"/>
</dbReference>
<name>A0A177CVN1_9PLEO</name>
<dbReference type="InterPro" id="IPR051606">
    <property type="entry name" value="Polyketide_Oxido-like"/>
</dbReference>
<evidence type="ECO:0000259" key="2">
    <source>
        <dbReference type="Pfam" id="PF13460"/>
    </source>
</evidence>
<dbReference type="InterPro" id="IPR016040">
    <property type="entry name" value="NAD(P)-bd_dom"/>
</dbReference>
<protein>
    <submittedName>
        <fullName evidence="3">NAD(P)-binding protein</fullName>
    </submittedName>
</protein>
<keyword evidence="4" id="KW-1185">Reference proteome</keyword>
<dbReference type="Pfam" id="PF13460">
    <property type="entry name" value="NAD_binding_10"/>
    <property type="match status" value="1"/>
</dbReference>
<dbReference type="STRING" id="1460663.A0A177CVN1"/>
<organism evidence="3 4">
    <name type="scientific">Paraphaeosphaeria sporulosa</name>
    <dbReference type="NCBI Taxonomy" id="1460663"/>
    <lineage>
        <taxon>Eukaryota</taxon>
        <taxon>Fungi</taxon>
        <taxon>Dikarya</taxon>
        <taxon>Ascomycota</taxon>
        <taxon>Pezizomycotina</taxon>
        <taxon>Dothideomycetes</taxon>
        <taxon>Pleosporomycetidae</taxon>
        <taxon>Pleosporales</taxon>
        <taxon>Massarineae</taxon>
        <taxon>Didymosphaeriaceae</taxon>
        <taxon>Paraphaeosphaeria</taxon>
    </lineage>
</organism>
<dbReference type="RefSeq" id="XP_018041948.1">
    <property type="nucleotide sequence ID" value="XM_018186069.1"/>
</dbReference>
<dbReference type="Gene3D" id="3.40.50.720">
    <property type="entry name" value="NAD(P)-binding Rossmann-like Domain"/>
    <property type="match status" value="1"/>
</dbReference>
<evidence type="ECO:0000313" key="4">
    <source>
        <dbReference type="Proteomes" id="UP000077069"/>
    </source>
</evidence>
<dbReference type="PANTHER" id="PTHR43355:SF2">
    <property type="entry name" value="FLAVIN REDUCTASE (NADPH)"/>
    <property type="match status" value="1"/>
</dbReference>
<evidence type="ECO:0000313" key="3">
    <source>
        <dbReference type="EMBL" id="OAG11583.1"/>
    </source>
</evidence>
<dbReference type="SUPFAM" id="SSF51735">
    <property type="entry name" value="NAD(P)-binding Rossmann-fold domains"/>
    <property type="match status" value="1"/>
</dbReference>
<dbReference type="OrthoDB" id="10254221at2759"/>
<dbReference type="PANTHER" id="PTHR43355">
    <property type="entry name" value="FLAVIN REDUCTASE (NADPH)"/>
    <property type="match status" value="1"/>
</dbReference>
<gene>
    <name evidence="3" type="ORF">CC84DRAFT_40677</name>
</gene>
<reference evidence="3 4" key="1">
    <citation type="submission" date="2016-05" db="EMBL/GenBank/DDBJ databases">
        <title>Comparative analysis of secretome profiles of manganese(II)-oxidizing ascomycete fungi.</title>
        <authorList>
            <consortium name="DOE Joint Genome Institute"/>
            <person name="Zeiner C.A."/>
            <person name="Purvine S.O."/>
            <person name="Zink E.M."/>
            <person name="Wu S."/>
            <person name="Pasa-Tolic L."/>
            <person name="Chaput D.L."/>
            <person name="Haridas S."/>
            <person name="Grigoriev I.V."/>
            <person name="Santelli C.M."/>
            <person name="Hansel C.M."/>
        </authorList>
    </citation>
    <scope>NUCLEOTIDE SEQUENCE [LARGE SCALE GENOMIC DNA]</scope>
    <source>
        <strain evidence="3 4">AP3s5-JAC2a</strain>
    </source>
</reference>
<comment type="similarity">
    <text evidence="1">Belongs to the avfA family.</text>
</comment>
<feature type="domain" description="NAD(P)-binding" evidence="2">
    <location>
        <begin position="43"/>
        <end position="224"/>
    </location>
</feature>
<dbReference type="GeneID" id="28769555"/>